<feature type="transmembrane region" description="Helical" evidence="7">
    <location>
        <begin position="336"/>
        <end position="361"/>
    </location>
</feature>
<sequence>MNDPARESDPAFGPVPTAPSPAAPGESNAAAPGADPGVNSRTEPSARPAGRRARRWRPGSIGLAALTIAAIISLPILTVAAFLFQETDLMGHLAESLLPRYIANTVWMMIGVPAGTAVIGVGCAWLVTMCRFPGRLILEWALILPLAAPAYILAYVYSDFLQHSGPVQTAVREFMGWGPREGWFPNIRSLPGAIILFTLTLYPYVYLLARAAFLEQSVGVFEAARTLGCSAFAAFRRIALPLARPAIVTGVALALMETLADFGTVRHFGVQTFTTGIYRAYYSYGDPVAAAQLASMLLGFVALLLTVERLSRGKRGFQSTGAYKILPGYTLKGWRAVGAMAACAIPIALGFLIPGGLMVAMTIKAGNLFEARTAELVWNSASLALLAAVTAVLTAVILAYANRLDRSRLARGAVRFSGLGYAIPGSVIAVGLLIPLGAFDNALDGWMRDTFGLSTGLIFTGGLIGLIYAYLVRFMAVALQTVEAGLAKVTPNMDDAARTLGRGPLRTLRQVHAPILSTSLLTAALIVFVDVMKELPATLILRPFDFNTLAITAHNLASDERLTQSAAPSLMIVLVGLLPIVLLSRRIARARPGASAKYRRKRGAPRRPDALADPAE</sequence>
<dbReference type="RefSeq" id="WP_210682135.1">
    <property type="nucleotide sequence ID" value="NZ_JAGMWN010000004.1"/>
</dbReference>
<comment type="similarity">
    <text evidence="7">Belongs to the binding-protein-dependent transport system permease family.</text>
</comment>
<keyword evidence="5 7" id="KW-1133">Transmembrane helix</keyword>
<dbReference type="GO" id="GO:0055085">
    <property type="term" value="P:transmembrane transport"/>
    <property type="evidence" value="ECO:0007669"/>
    <property type="project" value="InterPro"/>
</dbReference>
<dbReference type="AlphaFoldDB" id="A0A8J7S8W3"/>
<gene>
    <name evidence="10" type="ORF">KAJ83_11095</name>
</gene>
<feature type="domain" description="ABC transmembrane type-1" evidence="9">
    <location>
        <begin position="377"/>
        <end position="583"/>
    </location>
</feature>
<dbReference type="Pfam" id="PF00528">
    <property type="entry name" value="BPD_transp_1"/>
    <property type="match status" value="2"/>
</dbReference>
<dbReference type="PANTHER" id="PTHR30183:SF2">
    <property type="entry name" value="IRON UTILIZATION PROTEIN"/>
    <property type="match status" value="1"/>
</dbReference>
<reference evidence="10" key="1">
    <citation type="submission" date="2021-04" db="EMBL/GenBank/DDBJ databases">
        <authorList>
            <person name="Zhang D.-C."/>
        </authorList>
    </citation>
    <scope>NUCLEOTIDE SEQUENCE</scope>
    <source>
        <strain evidence="10">CGMCC 1.15697</strain>
    </source>
</reference>
<dbReference type="EMBL" id="JAGMWN010000004">
    <property type="protein sequence ID" value="MBP5857557.1"/>
    <property type="molecule type" value="Genomic_DNA"/>
</dbReference>
<feature type="transmembrane region" description="Helical" evidence="7">
    <location>
        <begin position="288"/>
        <end position="307"/>
    </location>
</feature>
<dbReference type="SUPFAM" id="SSF161098">
    <property type="entry name" value="MetI-like"/>
    <property type="match status" value="2"/>
</dbReference>
<evidence type="ECO:0000256" key="6">
    <source>
        <dbReference type="ARBA" id="ARBA00023136"/>
    </source>
</evidence>
<evidence type="ECO:0000256" key="2">
    <source>
        <dbReference type="ARBA" id="ARBA00022448"/>
    </source>
</evidence>
<keyword evidence="11" id="KW-1185">Reference proteome</keyword>
<name>A0A8J7S8W3_9PROT</name>
<evidence type="ECO:0000256" key="7">
    <source>
        <dbReference type="RuleBase" id="RU363032"/>
    </source>
</evidence>
<feature type="transmembrane region" description="Helical" evidence="7">
    <location>
        <begin position="136"/>
        <end position="157"/>
    </location>
</feature>
<organism evidence="10 11">
    <name type="scientific">Marivibrio halodurans</name>
    <dbReference type="NCBI Taxonomy" id="2039722"/>
    <lineage>
        <taxon>Bacteria</taxon>
        <taxon>Pseudomonadati</taxon>
        <taxon>Pseudomonadota</taxon>
        <taxon>Alphaproteobacteria</taxon>
        <taxon>Rhodospirillales</taxon>
        <taxon>Rhodospirillaceae</taxon>
        <taxon>Marivibrio</taxon>
    </lineage>
</organism>
<feature type="transmembrane region" description="Helical" evidence="7">
    <location>
        <begin position="565"/>
        <end position="583"/>
    </location>
</feature>
<evidence type="ECO:0000256" key="4">
    <source>
        <dbReference type="ARBA" id="ARBA00022692"/>
    </source>
</evidence>
<feature type="region of interest" description="Disordered" evidence="8">
    <location>
        <begin position="1"/>
        <end position="53"/>
    </location>
</feature>
<keyword evidence="2 7" id="KW-0813">Transport</keyword>
<feature type="transmembrane region" description="Helical" evidence="7">
    <location>
        <begin position="413"/>
        <end position="439"/>
    </location>
</feature>
<feature type="transmembrane region" description="Helical" evidence="7">
    <location>
        <begin position="511"/>
        <end position="529"/>
    </location>
</feature>
<dbReference type="InterPro" id="IPR035906">
    <property type="entry name" value="MetI-like_sf"/>
</dbReference>
<dbReference type="PANTHER" id="PTHR30183">
    <property type="entry name" value="MOLYBDENUM TRANSPORT SYSTEM PERMEASE PROTEIN MODB"/>
    <property type="match status" value="1"/>
</dbReference>
<feature type="region of interest" description="Disordered" evidence="8">
    <location>
        <begin position="594"/>
        <end position="616"/>
    </location>
</feature>
<evidence type="ECO:0000313" key="10">
    <source>
        <dbReference type="EMBL" id="MBP5857557.1"/>
    </source>
</evidence>
<proteinExistence type="inferred from homology"/>
<dbReference type="FunFam" id="1.10.3720.10:FF:000088">
    <property type="entry name" value="Iron(III) ABC transporter, permease protein"/>
    <property type="match status" value="1"/>
</dbReference>
<comment type="subcellular location">
    <subcellularLocation>
        <location evidence="1 7">Cell membrane</location>
        <topology evidence="1 7">Multi-pass membrane protein</topology>
    </subcellularLocation>
</comment>
<feature type="transmembrane region" description="Helical" evidence="7">
    <location>
        <begin position="381"/>
        <end position="401"/>
    </location>
</feature>
<dbReference type="Proteomes" id="UP000672602">
    <property type="component" value="Unassembled WGS sequence"/>
</dbReference>
<evidence type="ECO:0000256" key="1">
    <source>
        <dbReference type="ARBA" id="ARBA00004651"/>
    </source>
</evidence>
<accession>A0A8J7S8W3</accession>
<feature type="transmembrane region" description="Helical" evidence="7">
    <location>
        <begin position="190"/>
        <end position="209"/>
    </location>
</feature>
<feature type="transmembrane region" description="Helical" evidence="7">
    <location>
        <begin position="61"/>
        <end position="85"/>
    </location>
</feature>
<feature type="transmembrane region" description="Helical" evidence="7">
    <location>
        <begin position="105"/>
        <end position="127"/>
    </location>
</feature>
<evidence type="ECO:0000256" key="5">
    <source>
        <dbReference type="ARBA" id="ARBA00022989"/>
    </source>
</evidence>
<feature type="transmembrane region" description="Helical" evidence="7">
    <location>
        <begin position="451"/>
        <end position="471"/>
    </location>
</feature>
<keyword evidence="6 7" id="KW-0472">Membrane</keyword>
<comment type="caution">
    <text evidence="10">The sequence shown here is derived from an EMBL/GenBank/DDBJ whole genome shotgun (WGS) entry which is preliminary data.</text>
</comment>
<protein>
    <submittedName>
        <fullName evidence="10">Iron ABC transporter permease</fullName>
    </submittedName>
</protein>
<feature type="domain" description="ABC transmembrane type-1" evidence="9">
    <location>
        <begin position="102"/>
        <end position="309"/>
    </location>
</feature>
<dbReference type="PROSITE" id="PS50928">
    <property type="entry name" value="ABC_TM1"/>
    <property type="match status" value="2"/>
</dbReference>
<dbReference type="GO" id="GO:0005886">
    <property type="term" value="C:plasma membrane"/>
    <property type="evidence" value="ECO:0007669"/>
    <property type="project" value="UniProtKB-SubCell"/>
</dbReference>
<dbReference type="InterPro" id="IPR000515">
    <property type="entry name" value="MetI-like"/>
</dbReference>
<dbReference type="Gene3D" id="1.10.3720.10">
    <property type="entry name" value="MetI-like"/>
    <property type="match status" value="2"/>
</dbReference>
<evidence type="ECO:0000256" key="3">
    <source>
        <dbReference type="ARBA" id="ARBA00022475"/>
    </source>
</evidence>
<dbReference type="CDD" id="cd06261">
    <property type="entry name" value="TM_PBP2"/>
    <property type="match status" value="2"/>
</dbReference>
<evidence type="ECO:0000256" key="8">
    <source>
        <dbReference type="SAM" id="MobiDB-lite"/>
    </source>
</evidence>
<keyword evidence="3" id="KW-1003">Cell membrane</keyword>
<keyword evidence="4 7" id="KW-0812">Transmembrane</keyword>
<evidence type="ECO:0000313" key="11">
    <source>
        <dbReference type="Proteomes" id="UP000672602"/>
    </source>
</evidence>
<evidence type="ECO:0000259" key="9">
    <source>
        <dbReference type="PROSITE" id="PS50928"/>
    </source>
</evidence>